<name>A0A833VIU2_9POAL</name>
<dbReference type="Pfam" id="PF23598">
    <property type="entry name" value="LRR_14"/>
    <property type="match status" value="1"/>
</dbReference>
<dbReference type="Pfam" id="PF25019">
    <property type="entry name" value="LRR_R13L1-DRL21"/>
    <property type="match status" value="1"/>
</dbReference>
<dbReference type="OrthoDB" id="687176at2759"/>
<feature type="domain" description="Disease resistance R13L4/SHOC-2-like LRR" evidence="2">
    <location>
        <begin position="177"/>
        <end position="264"/>
    </location>
</feature>
<sequence>MSDGMVVKIRNIRNRFDEIARHRESLRLHDEDGARKPEYLKYPLPTTPLINTARVFGRQEERDDVVKMMGLVQPLALGNLRCLRTLILHLNDEEENGFLYEDPDFPSFDGGDISKAERLRALEIRGHGCRLELTGSIGNLKHLRHLSLHCFKFETLPEAICTLYNLQRLNIEECEKLMELPGDIGNLINLQFLSLQSTAIKKLPRSFYFLSKLKILRIMTCPLDELAEEFGNLAQLRELVFHEIEIKTVPESICQIKELQKLVITYCYNLMVLPRDLGELTNLRSVQFCYTMIEFLPVSLAKLATIHTLYAVVEFSNSISWLNDFVNLKEILCIEGLENINSIVDAELADLRSKPYIRELFLSWISGTQDFIIGTSLLQVCIQENDTCMILGEDTDILLLEALQPHSNLQELTIDGYRGLIFPKWNYWLHNYVISFEDL</sequence>
<dbReference type="PANTHER" id="PTHR47186">
    <property type="entry name" value="LEUCINE-RICH REPEAT-CONTAINING PROTEIN 57"/>
    <property type="match status" value="1"/>
</dbReference>
<evidence type="ECO:0000313" key="4">
    <source>
        <dbReference type="EMBL" id="KAF3328260.1"/>
    </source>
</evidence>
<reference evidence="4" key="1">
    <citation type="submission" date="2020-01" db="EMBL/GenBank/DDBJ databases">
        <title>Genome sequence of Kobresia littledalei, the first chromosome-level genome in the family Cyperaceae.</title>
        <authorList>
            <person name="Qu G."/>
        </authorList>
    </citation>
    <scope>NUCLEOTIDE SEQUENCE</scope>
    <source>
        <strain evidence="4">C.B.Clarke</strain>
        <tissue evidence="4">Leaf</tissue>
    </source>
</reference>
<dbReference type="Gene3D" id="3.80.10.10">
    <property type="entry name" value="Ribonuclease Inhibitor"/>
    <property type="match status" value="1"/>
</dbReference>
<keyword evidence="5" id="KW-1185">Reference proteome</keyword>
<dbReference type="PANTHER" id="PTHR47186:SF3">
    <property type="entry name" value="OS09G0267800 PROTEIN"/>
    <property type="match status" value="1"/>
</dbReference>
<comment type="caution">
    <text evidence="4">The sequence shown here is derived from an EMBL/GenBank/DDBJ whole genome shotgun (WGS) entry which is preliminary data.</text>
</comment>
<gene>
    <name evidence="4" type="ORF">FCM35_KLT06866</name>
</gene>
<keyword evidence="1" id="KW-0677">Repeat</keyword>
<dbReference type="InterPro" id="IPR032675">
    <property type="entry name" value="LRR_dom_sf"/>
</dbReference>
<evidence type="ECO:0000259" key="3">
    <source>
        <dbReference type="Pfam" id="PF25019"/>
    </source>
</evidence>
<dbReference type="InterPro" id="IPR055414">
    <property type="entry name" value="LRR_R13L4/SHOC2-like"/>
</dbReference>
<accession>A0A833VIU2</accession>
<organism evidence="4 5">
    <name type="scientific">Carex littledalei</name>
    <dbReference type="NCBI Taxonomy" id="544730"/>
    <lineage>
        <taxon>Eukaryota</taxon>
        <taxon>Viridiplantae</taxon>
        <taxon>Streptophyta</taxon>
        <taxon>Embryophyta</taxon>
        <taxon>Tracheophyta</taxon>
        <taxon>Spermatophyta</taxon>
        <taxon>Magnoliopsida</taxon>
        <taxon>Liliopsida</taxon>
        <taxon>Poales</taxon>
        <taxon>Cyperaceae</taxon>
        <taxon>Cyperoideae</taxon>
        <taxon>Cariceae</taxon>
        <taxon>Carex</taxon>
        <taxon>Carex subgen. Euthyceras</taxon>
    </lineage>
</organism>
<dbReference type="AlphaFoldDB" id="A0A833VIU2"/>
<evidence type="ECO:0000259" key="2">
    <source>
        <dbReference type="Pfam" id="PF23598"/>
    </source>
</evidence>
<dbReference type="Proteomes" id="UP000623129">
    <property type="component" value="Unassembled WGS sequence"/>
</dbReference>
<dbReference type="EMBL" id="SWLB01000016">
    <property type="protein sequence ID" value="KAF3328260.1"/>
    <property type="molecule type" value="Genomic_DNA"/>
</dbReference>
<dbReference type="SUPFAM" id="SSF52058">
    <property type="entry name" value="L domain-like"/>
    <property type="match status" value="1"/>
</dbReference>
<evidence type="ECO:0000313" key="5">
    <source>
        <dbReference type="Proteomes" id="UP000623129"/>
    </source>
</evidence>
<proteinExistence type="predicted"/>
<feature type="domain" description="R13L1/DRL21-like LRR repeat region" evidence="3">
    <location>
        <begin position="319"/>
        <end position="426"/>
    </location>
</feature>
<evidence type="ECO:0000256" key="1">
    <source>
        <dbReference type="ARBA" id="ARBA00022737"/>
    </source>
</evidence>
<dbReference type="InterPro" id="IPR056789">
    <property type="entry name" value="LRR_R13L1-DRL21"/>
</dbReference>
<protein>
    <submittedName>
        <fullName evidence="4">Putative disease resistance protein RGA3</fullName>
    </submittedName>
</protein>